<evidence type="ECO:0000256" key="2">
    <source>
        <dbReference type="ARBA" id="ARBA00022448"/>
    </source>
</evidence>
<evidence type="ECO:0000256" key="6">
    <source>
        <dbReference type="ARBA" id="ARBA00023136"/>
    </source>
</evidence>
<keyword evidence="13" id="KW-1185">Reference proteome</keyword>
<keyword evidence="6 8" id="KW-0472">Membrane</keyword>
<evidence type="ECO:0000256" key="3">
    <source>
        <dbReference type="ARBA" id="ARBA00022452"/>
    </source>
</evidence>
<dbReference type="Gene3D" id="2.170.130.10">
    <property type="entry name" value="TonB-dependent receptor, plug domain"/>
    <property type="match status" value="1"/>
</dbReference>
<keyword evidence="4 8" id="KW-0812">Transmembrane</keyword>
<dbReference type="InterPro" id="IPR039426">
    <property type="entry name" value="TonB-dep_rcpt-like"/>
</dbReference>
<proteinExistence type="inferred from homology"/>
<reference evidence="12 13" key="1">
    <citation type="submission" date="2013-07" db="EMBL/GenBank/DDBJ databases">
        <title>Sulfurimonas hongkongensis AST-10 Genome Sequencing.</title>
        <authorList>
            <person name="Cai L."/>
            <person name="Zhang T."/>
        </authorList>
    </citation>
    <scope>NUCLEOTIDE SEQUENCE [LARGE SCALE GENOMIC DNA]</scope>
    <source>
        <strain evidence="12 13">AST-10</strain>
    </source>
</reference>
<dbReference type="PATRIC" id="fig|1172190.3.peg.1231"/>
<dbReference type="SUPFAM" id="SSF56935">
    <property type="entry name" value="Porins"/>
    <property type="match status" value="1"/>
</dbReference>
<dbReference type="AlphaFoldDB" id="T0KRF5"/>
<feature type="domain" description="TonB-dependent receptor-like beta-barrel" evidence="10">
    <location>
        <begin position="236"/>
        <end position="613"/>
    </location>
</feature>
<name>T0KRF5_9BACT</name>
<evidence type="ECO:0000256" key="1">
    <source>
        <dbReference type="ARBA" id="ARBA00004571"/>
    </source>
</evidence>
<evidence type="ECO:0000259" key="11">
    <source>
        <dbReference type="Pfam" id="PF07715"/>
    </source>
</evidence>
<dbReference type="InterPro" id="IPR012910">
    <property type="entry name" value="Plug_dom"/>
</dbReference>
<dbReference type="Gene3D" id="2.40.170.20">
    <property type="entry name" value="TonB-dependent receptor, beta-barrel domain"/>
    <property type="match status" value="1"/>
</dbReference>
<dbReference type="EMBL" id="AUPZ01000007">
    <property type="protein sequence ID" value="EQB39609.1"/>
    <property type="molecule type" value="Genomic_DNA"/>
</dbReference>
<dbReference type="InterPro" id="IPR037066">
    <property type="entry name" value="Plug_dom_sf"/>
</dbReference>
<keyword evidence="5 9" id="KW-0798">TonB box</keyword>
<dbReference type="GO" id="GO:0009279">
    <property type="term" value="C:cell outer membrane"/>
    <property type="evidence" value="ECO:0007669"/>
    <property type="project" value="UniProtKB-SubCell"/>
</dbReference>
<dbReference type="OrthoDB" id="5332150at2"/>
<evidence type="ECO:0000256" key="4">
    <source>
        <dbReference type="ARBA" id="ARBA00022692"/>
    </source>
</evidence>
<dbReference type="RefSeq" id="WP_021287532.1">
    <property type="nucleotide sequence ID" value="NZ_AUPZ01000007.1"/>
</dbReference>
<protein>
    <recommendedName>
        <fullName evidence="14">TonB-denpendent receptor</fullName>
    </recommendedName>
</protein>
<dbReference type="Pfam" id="PF00593">
    <property type="entry name" value="TonB_dep_Rec_b-barrel"/>
    <property type="match status" value="1"/>
</dbReference>
<gene>
    <name evidence="12" type="ORF">M947_06345</name>
</gene>
<evidence type="ECO:0000256" key="9">
    <source>
        <dbReference type="RuleBase" id="RU003357"/>
    </source>
</evidence>
<comment type="similarity">
    <text evidence="8 9">Belongs to the TonB-dependent receptor family.</text>
</comment>
<dbReference type="PANTHER" id="PTHR30069:SF49">
    <property type="entry name" value="OUTER MEMBRANE PROTEIN C"/>
    <property type="match status" value="1"/>
</dbReference>
<sequence>MKKIIPLSLITIASLMANEVQLEPISVESTLITEVSQNAQVSADLAEALSESVPSIDMSRRSGIANDVFIRGQKRDNISVDVDGTKVFGACPNRMDPPISHIITSQIDSVEVIEGPYDVENFGTLSGGIKIKTKKPTKDLHGSVDFGYGSWNYRKIGATVSGGNDIVRVLVSGSSEQSDQYKDGNGDTIAGQIEKNAPTDNQFQPTYEDMPAYKKKSIMAKAFVTVTDNQELRLSATKNKSDDVLYGNSKMDAAYDYSNIYSVAYDIKNITDIYKNVNLQYYYSDVDHPMDTKYRNNGAMMYMTNQLKTTMQGIKLKNDFDINSFKLLIGLDGSKRTWEGEKFGTDTATGVEGAHSVSLTHTETKNSAIFAKLDKNYGSFGFSLGARFDSTDIDPDDVTMKSNDYTSFGANLMTTYNLNKENKIFLGVGQASRVPDARELYIAGSGNQDLDQTTNTEVDLGYEIDNSSFRLKIKGFYSMLEDYIYFQKDLPSSNFQNIDATVYGGELSASYYATDDITIDMGASYKRGKKDDALAGQTDKDLADMAPLRGSLALNYEYMSNSIAKIEVQASDKWSDYDEENGEQELGSWAVLNLKIKHAVNKNFNFTLGVNNLLDKAYAKSNTYTDLTLLTAGVDTMLLNEPGRYIYTNLNFKF</sequence>
<dbReference type="STRING" id="1172190.M947_06345"/>
<comment type="caution">
    <text evidence="12">The sequence shown here is derived from an EMBL/GenBank/DDBJ whole genome shotgun (WGS) entry which is preliminary data.</text>
</comment>
<dbReference type="Proteomes" id="UP000015520">
    <property type="component" value="Unassembled WGS sequence"/>
</dbReference>
<accession>T0KRF5</accession>
<evidence type="ECO:0000313" key="13">
    <source>
        <dbReference type="Proteomes" id="UP000015520"/>
    </source>
</evidence>
<evidence type="ECO:0000313" key="12">
    <source>
        <dbReference type="EMBL" id="EQB39609.1"/>
    </source>
</evidence>
<dbReference type="PANTHER" id="PTHR30069">
    <property type="entry name" value="TONB-DEPENDENT OUTER MEMBRANE RECEPTOR"/>
    <property type="match status" value="1"/>
</dbReference>
<organism evidence="12 13">
    <name type="scientific">Sulfurimonas hongkongensis</name>
    <dbReference type="NCBI Taxonomy" id="1172190"/>
    <lineage>
        <taxon>Bacteria</taxon>
        <taxon>Pseudomonadati</taxon>
        <taxon>Campylobacterota</taxon>
        <taxon>Epsilonproteobacteria</taxon>
        <taxon>Campylobacterales</taxon>
        <taxon>Sulfurimonadaceae</taxon>
        <taxon>Sulfurimonas</taxon>
    </lineage>
</organism>
<dbReference type="GO" id="GO:0044718">
    <property type="term" value="P:siderophore transmembrane transport"/>
    <property type="evidence" value="ECO:0007669"/>
    <property type="project" value="TreeGrafter"/>
</dbReference>
<comment type="subcellular location">
    <subcellularLocation>
        <location evidence="1 8">Cell outer membrane</location>
        <topology evidence="1 8">Multi-pass membrane protein</topology>
    </subcellularLocation>
</comment>
<dbReference type="InterPro" id="IPR036942">
    <property type="entry name" value="Beta-barrel_TonB_sf"/>
</dbReference>
<keyword evidence="2 8" id="KW-0813">Transport</keyword>
<keyword evidence="3 8" id="KW-1134">Transmembrane beta strand</keyword>
<evidence type="ECO:0000256" key="8">
    <source>
        <dbReference type="PROSITE-ProRule" id="PRU01360"/>
    </source>
</evidence>
<feature type="domain" description="TonB-dependent receptor plug" evidence="11">
    <location>
        <begin position="32"/>
        <end position="121"/>
    </location>
</feature>
<dbReference type="PROSITE" id="PS52016">
    <property type="entry name" value="TONB_DEPENDENT_REC_3"/>
    <property type="match status" value="1"/>
</dbReference>
<evidence type="ECO:0000256" key="7">
    <source>
        <dbReference type="ARBA" id="ARBA00023237"/>
    </source>
</evidence>
<evidence type="ECO:0000256" key="5">
    <source>
        <dbReference type="ARBA" id="ARBA00023077"/>
    </source>
</evidence>
<evidence type="ECO:0008006" key="14">
    <source>
        <dbReference type="Google" id="ProtNLM"/>
    </source>
</evidence>
<dbReference type="GO" id="GO:0015344">
    <property type="term" value="F:siderophore uptake transmembrane transporter activity"/>
    <property type="evidence" value="ECO:0007669"/>
    <property type="project" value="TreeGrafter"/>
</dbReference>
<dbReference type="InterPro" id="IPR000531">
    <property type="entry name" value="Beta-barrel_TonB"/>
</dbReference>
<dbReference type="Pfam" id="PF07715">
    <property type="entry name" value="Plug"/>
    <property type="match status" value="1"/>
</dbReference>
<dbReference type="eggNOG" id="COG4771">
    <property type="taxonomic scope" value="Bacteria"/>
</dbReference>
<evidence type="ECO:0000259" key="10">
    <source>
        <dbReference type="Pfam" id="PF00593"/>
    </source>
</evidence>
<keyword evidence="7 8" id="KW-0998">Cell outer membrane</keyword>